<evidence type="ECO:0000313" key="8">
    <source>
        <dbReference type="Proteomes" id="UP000294360"/>
    </source>
</evidence>
<dbReference type="InterPro" id="IPR020948">
    <property type="entry name" value="P_starv_induced_PsiE-like"/>
</dbReference>
<keyword evidence="3 6" id="KW-0812">Transmembrane</keyword>
<name>A0A4U8YYC0_METTU</name>
<proteinExistence type="predicted"/>
<feature type="transmembrane region" description="Helical" evidence="6">
    <location>
        <begin position="39"/>
        <end position="63"/>
    </location>
</feature>
<keyword evidence="2" id="KW-1003">Cell membrane</keyword>
<dbReference type="KEGG" id="mtun:MTUNDRAET4_1163"/>
<dbReference type="AlphaFoldDB" id="A0A4U8YYC0"/>
<organism evidence="7 8">
    <name type="scientific">Methylocella tundrae</name>
    <dbReference type="NCBI Taxonomy" id="227605"/>
    <lineage>
        <taxon>Bacteria</taxon>
        <taxon>Pseudomonadati</taxon>
        <taxon>Pseudomonadota</taxon>
        <taxon>Alphaproteobacteria</taxon>
        <taxon>Hyphomicrobiales</taxon>
        <taxon>Beijerinckiaceae</taxon>
        <taxon>Methylocella</taxon>
    </lineage>
</organism>
<protein>
    <recommendedName>
        <fullName evidence="9">Diguanylate cyclase</fullName>
    </recommendedName>
</protein>
<dbReference type="GO" id="GO:0005886">
    <property type="term" value="C:plasma membrane"/>
    <property type="evidence" value="ECO:0007669"/>
    <property type="project" value="UniProtKB-SubCell"/>
</dbReference>
<dbReference type="Pfam" id="PF06146">
    <property type="entry name" value="PsiE"/>
    <property type="match status" value="1"/>
</dbReference>
<accession>A0A4U8YYC0</accession>
<dbReference type="EMBL" id="LR536450">
    <property type="protein sequence ID" value="VFU08056.1"/>
    <property type="molecule type" value="Genomic_DNA"/>
</dbReference>
<evidence type="ECO:0000313" key="7">
    <source>
        <dbReference type="EMBL" id="VFU08056.1"/>
    </source>
</evidence>
<comment type="subcellular location">
    <subcellularLocation>
        <location evidence="1">Cell membrane</location>
        <topology evidence="1">Multi-pass membrane protein</topology>
    </subcellularLocation>
</comment>
<dbReference type="RefSeq" id="WP_134487873.1">
    <property type="nucleotide sequence ID" value="NZ_CP139089.1"/>
</dbReference>
<evidence type="ECO:0000256" key="3">
    <source>
        <dbReference type="ARBA" id="ARBA00022692"/>
    </source>
</evidence>
<evidence type="ECO:0000256" key="2">
    <source>
        <dbReference type="ARBA" id="ARBA00022475"/>
    </source>
</evidence>
<dbReference type="Proteomes" id="UP000294360">
    <property type="component" value="Chromosome"/>
</dbReference>
<keyword evidence="4 6" id="KW-1133">Transmembrane helix</keyword>
<sequence length="175" mass="19669">MIEHIAPNERGPRARRFRLFEETAENWDSLGLYGWFEQAIALILTALTGAVIIIAVIDLIWAVARDLYLKGLEPVDHTVFQSIFGMIMTVLIAMEFNHTILSILHRKRSIVQLRTVILIALLALARKFIIIDLTETAPMTIAALAFAALSLGCVYWLVRQQDSREDAEAESPHAS</sequence>
<reference evidence="7 8" key="1">
    <citation type="submission" date="2019-03" db="EMBL/GenBank/DDBJ databases">
        <authorList>
            <person name="Kox A.R. M."/>
        </authorList>
    </citation>
    <scope>NUCLEOTIDE SEQUENCE [LARGE SCALE GENOMIC DNA]</scope>
    <source>
        <strain evidence="7">MTUNDRAET4 annotated genome</strain>
    </source>
</reference>
<evidence type="ECO:0008006" key="9">
    <source>
        <dbReference type="Google" id="ProtNLM"/>
    </source>
</evidence>
<feature type="transmembrane region" description="Helical" evidence="6">
    <location>
        <begin position="137"/>
        <end position="158"/>
    </location>
</feature>
<feature type="transmembrane region" description="Helical" evidence="6">
    <location>
        <begin position="83"/>
        <end position="104"/>
    </location>
</feature>
<evidence type="ECO:0000256" key="5">
    <source>
        <dbReference type="ARBA" id="ARBA00023136"/>
    </source>
</evidence>
<keyword evidence="5 6" id="KW-0472">Membrane</keyword>
<evidence type="ECO:0000256" key="1">
    <source>
        <dbReference type="ARBA" id="ARBA00004651"/>
    </source>
</evidence>
<dbReference type="OrthoDB" id="598027at2"/>
<evidence type="ECO:0000256" key="4">
    <source>
        <dbReference type="ARBA" id="ARBA00022989"/>
    </source>
</evidence>
<feature type="transmembrane region" description="Helical" evidence="6">
    <location>
        <begin position="111"/>
        <end position="131"/>
    </location>
</feature>
<gene>
    <name evidence="7" type="ORF">MTUNDRAET4_1163</name>
</gene>
<evidence type="ECO:0000256" key="6">
    <source>
        <dbReference type="SAM" id="Phobius"/>
    </source>
</evidence>